<dbReference type="PROSITE" id="PS50011">
    <property type="entry name" value="PROTEIN_KINASE_DOM"/>
    <property type="match status" value="1"/>
</dbReference>
<keyword evidence="3" id="KW-0418">Kinase</keyword>
<organism evidence="7 8">
    <name type="scientific">Kitasatospora saccharophila</name>
    <dbReference type="NCBI Taxonomy" id="407973"/>
    <lineage>
        <taxon>Bacteria</taxon>
        <taxon>Bacillati</taxon>
        <taxon>Actinomycetota</taxon>
        <taxon>Actinomycetes</taxon>
        <taxon>Kitasatosporales</taxon>
        <taxon>Streptomycetaceae</taxon>
        <taxon>Kitasatospora</taxon>
    </lineage>
</organism>
<evidence type="ECO:0000256" key="1">
    <source>
        <dbReference type="ARBA" id="ARBA00022679"/>
    </source>
</evidence>
<dbReference type="Gene3D" id="3.30.200.20">
    <property type="entry name" value="Phosphorylase Kinase, domain 1"/>
    <property type="match status" value="1"/>
</dbReference>
<dbReference type="PROSITE" id="PS00108">
    <property type="entry name" value="PROTEIN_KINASE_ST"/>
    <property type="match status" value="1"/>
</dbReference>
<proteinExistence type="predicted"/>
<gene>
    <name evidence="7" type="ORF">GCM10009759_10010</name>
</gene>
<dbReference type="SMART" id="SM00220">
    <property type="entry name" value="S_TKc"/>
    <property type="match status" value="1"/>
</dbReference>
<dbReference type="InterPro" id="IPR011009">
    <property type="entry name" value="Kinase-like_dom_sf"/>
</dbReference>
<keyword evidence="1" id="KW-0808">Transferase</keyword>
<feature type="domain" description="Protein kinase" evidence="6">
    <location>
        <begin position="9"/>
        <end position="263"/>
    </location>
</feature>
<dbReference type="EMBL" id="BAAANS010000004">
    <property type="protein sequence ID" value="GAA2088101.1"/>
    <property type="molecule type" value="Genomic_DNA"/>
</dbReference>
<dbReference type="InterPro" id="IPR015943">
    <property type="entry name" value="WD40/YVTN_repeat-like_dom_sf"/>
</dbReference>
<dbReference type="InterPro" id="IPR011047">
    <property type="entry name" value="Quinoprotein_ADH-like_sf"/>
</dbReference>
<dbReference type="SUPFAM" id="SSF50998">
    <property type="entry name" value="Quinoprotein alcohol dehydrogenase-like"/>
    <property type="match status" value="1"/>
</dbReference>
<dbReference type="InterPro" id="IPR002372">
    <property type="entry name" value="PQQ_rpt_dom"/>
</dbReference>
<evidence type="ECO:0000259" key="6">
    <source>
        <dbReference type="PROSITE" id="PS50011"/>
    </source>
</evidence>
<dbReference type="CDD" id="cd14014">
    <property type="entry name" value="STKc_PknB_like"/>
    <property type="match status" value="1"/>
</dbReference>
<keyword evidence="8" id="KW-1185">Reference proteome</keyword>
<dbReference type="PROSITE" id="PS00107">
    <property type="entry name" value="PROTEIN_KINASE_ATP"/>
    <property type="match status" value="1"/>
</dbReference>
<evidence type="ECO:0000313" key="7">
    <source>
        <dbReference type="EMBL" id="GAA2088101.1"/>
    </source>
</evidence>
<keyword evidence="4 5" id="KW-0067">ATP-binding</keyword>
<dbReference type="RefSeq" id="WP_344550526.1">
    <property type="nucleotide sequence ID" value="NZ_BAAANS010000004.1"/>
</dbReference>
<dbReference type="InterPro" id="IPR008271">
    <property type="entry name" value="Ser/Thr_kinase_AS"/>
</dbReference>
<dbReference type="SUPFAM" id="SSF56112">
    <property type="entry name" value="Protein kinase-like (PK-like)"/>
    <property type="match status" value="1"/>
</dbReference>
<dbReference type="InterPro" id="IPR017441">
    <property type="entry name" value="Protein_kinase_ATP_BS"/>
</dbReference>
<dbReference type="InterPro" id="IPR000719">
    <property type="entry name" value="Prot_kinase_dom"/>
</dbReference>
<dbReference type="Gene3D" id="2.130.10.10">
    <property type="entry name" value="YVTN repeat-like/Quinoprotein amine dehydrogenase"/>
    <property type="match status" value="2"/>
</dbReference>
<dbReference type="PANTHER" id="PTHR43289:SF34">
    <property type="entry name" value="SERINE_THREONINE-PROTEIN KINASE YBDM-RELATED"/>
    <property type="match status" value="1"/>
</dbReference>
<protein>
    <recommendedName>
        <fullName evidence="6">Protein kinase domain-containing protein</fullName>
    </recommendedName>
</protein>
<dbReference type="PANTHER" id="PTHR43289">
    <property type="entry name" value="MITOGEN-ACTIVATED PROTEIN KINASE KINASE KINASE 20-RELATED"/>
    <property type="match status" value="1"/>
</dbReference>
<evidence type="ECO:0000256" key="5">
    <source>
        <dbReference type="PROSITE-ProRule" id="PRU10141"/>
    </source>
</evidence>
<name>A0ABN2WBR7_9ACTN</name>
<evidence type="ECO:0000256" key="3">
    <source>
        <dbReference type="ARBA" id="ARBA00022777"/>
    </source>
</evidence>
<feature type="binding site" evidence="5">
    <location>
        <position position="37"/>
    </location>
    <ligand>
        <name>ATP</name>
        <dbReference type="ChEBI" id="CHEBI:30616"/>
    </ligand>
</feature>
<dbReference type="Pfam" id="PF13360">
    <property type="entry name" value="PQQ_2"/>
    <property type="match status" value="1"/>
</dbReference>
<accession>A0ABN2WBR7</accession>
<dbReference type="Gene3D" id="1.10.510.10">
    <property type="entry name" value="Transferase(Phosphotransferase) domain 1"/>
    <property type="match status" value="1"/>
</dbReference>
<dbReference type="Proteomes" id="UP001500897">
    <property type="component" value="Unassembled WGS sequence"/>
</dbReference>
<sequence length="715" mass="73574">MSVRRIGPYRVLRRLGAGGMGDVHLAVTDSGRPVAVKTVQRQYAADAEFRRRFAQEVAAARAVNGAYTVAVVDADTDAELPWLATEFVVGPSLHEAVSRHRPLAGPALQVLGAGLVEALAAIHRARIIHRDLKPSNILVTRDGPRVIDFGISKPTLDALPTASGEIIGTPGFMSPEHAAGGELTPASDLFSLGAVLAFAATGRPPFGHGPSAVLIYRAAEEPPDLDGVPPELLGLLLRCLHRDPAGRPAPAELAEAFRYGPAVGTGWTAGAGWLGGADRTVRRHERDLARVLKDPNGTRRRLLVLGTALLGTAATAGAARALWPGPDAGAPPKSWSVALPRPGMAPLGCGPQAVVCADGTGLVGYARADGRTLWSSTAAAGSHPVGDGDRVWTVDADGAVRARDARDGRTLWRSADPVPGAQSVTLPVPGLLLVTGPDGAVHGYDADRGDRLWTGPALGTSYGPRGSAAADLLVLTLTAGLEQAANRLFRFAALDRATGRQLWSLDAQDLCVPPTGDRLYALTRELDLAALDARDGTARWTRPTGLPPAAATIATGSYLGSLALHQDVVTCLPPGSAAVPDGQVTTAALDAAGGTRLWGGPRPGYLSGSAAAAGTLVLGGPQGASGTELRTGRTTWTWRSPGGGTVRGAAGGLVLLTAPAADGGSTLQALGAADGTPRWRQSFARQPGEPQVLLRDTALLVGYGSTLTAYHLPAG</sequence>
<dbReference type="Pfam" id="PF00069">
    <property type="entry name" value="Pkinase"/>
    <property type="match status" value="1"/>
</dbReference>
<evidence type="ECO:0000256" key="2">
    <source>
        <dbReference type="ARBA" id="ARBA00022741"/>
    </source>
</evidence>
<evidence type="ECO:0000313" key="8">
    <source>
        <dbReference type="Proteomes" id="UP001500897"/>
    </source>
</evidence>
<comment type="caution">
    <text evidence="7">The sequence shown here is derived from an EMBL/GenBank/DDBJ whole genome shotgun (WGS) entry which is preliminary data.</text>
</comment>
<reference evidence="7 8" key="1">
    <citation type="journal article" date="2019" name="Int. J. Syst. Evol. Microbiol.">
        <title>The Global Catalogue of Microorganisms (GCM) 10K type strain sequencing project: providing services to taxonomists for standard genome sequencing and annotation.</title>
        <authorList>
            <consortium name="The Broad Institute Genomics Platform"/>
            <consortium name="The Broad Institute Genome Sequencing Center for Infectious Disease"/>
            <person name="Wu L."/>
            <person name="Ma J."/>
        </authorList>
    </citation>
    <scope>NUCLEOTIDE SEQUENCE [LARGE SCALE GENOMIC DNA]</scope>
    <source>
        <strain evidence="7 8">JCM 14559</strain>
    </source>
</reference>
<evidence type="ECO:0000256" key="4">
    <source>
        <dbReference type="ARBA" id="ARBA00022840"/>
    </source>
</evidence>
<keyword evidence="2 5" id="KW-0547">Nucleotide-binding</keyword>